<dbReference type="Pfam" id="PF07238">
    <property type="entry name" value="PilZ"/>
    <property type="match status" value="1"/>
</dbReference>
<proteinExistence type="predicted"/>
<dbReference type="GO" id="GO:0035438">
    <property type="term" value="F:cyclic-di-GMP binding"/>
    <property type="evidence" value="ECO:0007669"/>
    <property type="project" value="InterPro"/>
</dbReference>
<evidence type="ECO:0000313" key="3">
    <source>
        <dbReference type="Proteomes" id="UP000199409"/>
    </source>
</evidence>
<dbReference type="EMBL" id="FNQN01000012">
    <property type="protein sequence ID" value="SEA77973.1"/>
    <property type="molecule type" value="Genomic_DNA"/>
</dbReference>
<evidence type="ECO:0000259" key="1">
    <source>
        <dbReference type="Pfam" id="PF07238"/>
    </source>
</evidence>
<accession>A0A1H4DYW4</accession>
<dbReference type="STRING" id="37625.SAMN05660420_03160"/>
<dbReference type="Proteomes" id="UP000199409">
    <property type="component" value="Unassembled WGS sequence"/>
</dbReference>
<dbReference type="AlphaFoldDB" id="A0A1H4DYW4"/>
<name>A0A1H4DYW4_9BACT</name>
<evidence type="ECO:0000313" key="2">
    <source>
        <dbReference type="EMBL" id="SEA77973.1"/>
    </source>
</evidence>
<dbReference type="OrthoDB" id="5387720at2"/>
<feature type="domain" description="PilZ" evidence="1">
    <location>
        <begin position="4"/>
        <end position="93"/>
    </location>
</feature>
<sequence>MIERSQKRKKKRLKVRFGTDYPKKVAFTGDASEGGLYIITGQPERPGTKLLIELILPNEEQVIVYGRVRWAKKVPPNLIRLANKAGMGVQLTQFETGKQAFSRYLDTLRR</sequence>
<dbReference type="Gene3D" id="2.40.10.220">
    <property type="entry name" value="predicted glycosyltransferase like domains"/>
    <property type="match status" value="1"/>
</dbReference>
<dbReference type="InterPro" id="IPR009875">
    <property type="entry name" value="PilZ_domain"/>
</dbReference>
<dbReference type="RefSeq" id="WP_092350605.1">
    <property type="nucleotide sequence ID" value="NZ_FNQN01000012.1"/>
</dbReference>
<keyword evidence="3" id="KW-1185">Reference proteome</keyword>
<reference evidence="2 3" key="1">
    <citation type="submission" date="2016-10" db="EMBL/GenBank/DDBJ databases">
        <authorList>
            <person name="de Groot N.N."/>
        </authorList>
    </citation>
    <scope>NUCLEOTIDE SEQUENCE [LARGE SCALE GENOMIC DNA]</scope>
    <source>
        <strain evidence="2 3">DSM 7343</strain>
    </source>
</reference>
<organism evidence="2 3">
    <name type="scientific">Desulfuromusa kysingii</name>
    <dbReference type="NCBI Taxonomy" id="37625"/>
    <lineage>
        <taxon>Bacteria</taxon>
        <taxon>Pseudomonadati</taxon>
        <taxon>Thermodesulfobacteriota</taxon>
        <taxon>Desulfuromonadia</taxon>
        <taxon>Desulfuromonadales</taxon>
        <taxon>Geopsychrobacteraceae</taxon>
        <taxon>Desulfuromusa</taxon>
    </lineage>
</organism>
<gene>
    <name evidence="2" type="ORF">SAMN05660420_03160</name>
</gene>
<protein>
    <submittedName>
        <fullName evidence="2">PilZ domain-containing protein</fullName>
    </submittedName>
</protein>